<feature type="transmembrane region" description="Helical" evidence="6">
    <location>
        <begin position="352"/>
        <end position="374"/>
    </location>
</feature>
<organism evidence="8 9">
    <name type="scientific">Dorea formicigenerans</name>
    <dbReference type="NCBI Taxonomy" id="39486"/>
    <lineage>
        <taxon>Bacteria</taxon>
        <taxon>Bacillati</taxon>
        <taxon>Bacillota</taxon>
        <taxon>Clostridia</taxon>
        <taxon>Lachnospirales</taxon>
        <taxon>Lachnospiraceae</taxon>
        <taxon>Dorea</taxon>
    </lineage>
</organism>
<dbReference type="Proteomes" id="UP000283630">
    <property type="component" value="Unassembled WGS sequence"/>
</dbReference>
<evidence type="ECO:0000256" key="2">
    <source>
        <dbReference type="ARBA" id="ARBA00022448"/>
    </source>
</evidence>
<dbReference type="InterPro" id="IPR035906">
    <property type="entry name" value="MetI-like_sf"/>
</dbReference>
<dbReference type="GO" id="GO:0005886">
    <property type="term" value="C:plasma membrane"/>
    <property type="evidence" value="ECO:0007669"/>
    <property type="project" value="UniProtKB-SubCell"/>
</dbReference>
<dbReference type="CDD" id="cd06261">
    <property type="entry name" value="TM_PBP2"/>
    <property type="match status" value="1"/>
</dbReference>
<evidence type="ECO:0000259" key="7">
    <source>
        <dbReference type="PROSITE" id="PS50928"/>
    </source>
</evidence>
<dbReference type="InterPro" id="IPR051204">
    <property type="entry name" value="ABC_transp_perm/SBD"/>
</dbReference>
<gene>
    <name evidence="8" type="ORF">DWX53_15385</name>
</gene>
<feature type="transmembrane region" description="Helical" evidence="6">
    <location>
        <begin position="217"/>
        <end position="239"/>
    </location>
</feature>
<dbReference type="PROSITE" id="PS50928">
    <property type="entry name" value="ABC_TM1"/>
    <property type="match status" value="1"/>
</dbReference>
<proteinExistence type="inferred from homology"/>
<feature type="transmembrane region" description="Helical" evidence="6">
    <location>
        <begin position="109"/>
        <end position="127"/>
    </location>
</feature>
<accession>A0A412M9X6</accession>
<comment type="caution">
    <text evidence="8">The sequence shown here is derived from an EMBL/GenBank/DDBJ whole genome shotgun (WGS) entry which is preliminary data.</text>
</comment>
<dbReference type="SUPFAM" id="SSF161098">
    <property type="entry name" value="MetI-like"/>
    <property type="match status" value="1"/>
</dbReference>
<evidence type="ECO:0000313" key="8">
    <source>
        <dbReference type="EMBL" id="RGT06743.1"/>
    </source>
</evidence>
<evidence type="ECO:0000313" key="9">
    <source>
        <dbReference type="Proteomes" id="UP000283630"/>
    </source>
</evidence>
<dbReference type="EMBL" id="QRWH01000023">
    <property type="protein sequence ID" value="RGT06743.1"/>
    <property type="molecule type" value="Genomic_DNA"/>
</dbReference>
<protein>
    <submittedName>
        <fullName evidence="8">ABC transporter permease</fullName>
    </submittedName>
</protein>
<dbReference type="PANTHER" id="PTHR30177:SF4">
    <property type="entry name" value="OSMOPROTECTANT IMPORT PERMEASE PROTEIN OSMW"/>
    <property type="match status" value="1"/>
</dbReference>
<evidence type="ECO:0000256" key="5">
    <source>
        <dbReference type="ARBA" id="ARBA00023136"/>
    </source>
</evidence>
<feature type="transmembrane region" description="Helical" evidence="6">
    <location>
        <begin position="251"/>
        <end position="279"/>
    </location>
</feature>
<evidence type="ECO:0000256" key="6">
    <source>
        <dbReference type="RuleBase" id="RU363032"/>
    </source>
</evidence>
<keyword evidence="3 6" id="KW-0812">Transmembrane</keyword>
<comment type="subcellular location">
    <subcellularLocation>
        <location evidence="6">Cell membrane</location>
        <topology evidence="6">Multi-pass membrane protein</topology>
    </subcellularLocation>
    <subcellularLocation>
        <location evidence="1">Membrane</location>
        <topology evidence="1">Multi-pass membrane protein</topology>
    </subcellularLocation>
</comment>
<feature type="transmembrane region" description="Helical" evidence="6">
    <location>
        <begin position="327"/>
        <end position="345"/>
    </location>
</feature>
<sequence>MKRKIDRASVIMGILLIFSLTGVKSFAIVMKNRISPMKHKSLFQVEGVRAWILIALAVVLLLLIIIKEKNEIKNAVTGLFASVYAGLMIVSFGVIVQKLTEGRSSGYRVTFGISIYIVMLCCYAIIIKCNENIKKSWVRYVNIFTGMFIICGSFIFGVMDKTSLMIEFHTRQEQFYELLREHFSISVFVLFASVMIGIPLGYLCYRYKIVDTIVMGILNIARSIPSIALIMVMVIPLSFLKNVTFFKQLEIGAFGFTPVFCALFLYALFQIINSLSGALKTIDPMYIKTAKAMGMTDRMILFKVQLPMVLPVIISGIRVALISTFTAASLGTLVGFGGLGTFIAMGSNGAVALDMILLGAVPIMIMIFMTDFILTRIGDAFEVRISGKKKNRYEERVENWND</sequence>
<keyword evidence="5 6" id="KW-0472">Membrane</keyword>
<feature type="transmembrane region" description="Helical" evidence="6">
    <location>
        <begin position="300"/>
        <end position="321"/>
    </location>
</feature>
<keyword evidence="4 6" id="KW-1133">Transmembrane helix</keyword>
<dbReference type="Pfam" id="PF00528">
    <property type="entry name" value="BPD_transp_1"/>
    <property type="match status" value="1"/>
</dbReference>
<dbReference type="AlphaFoldDB" id="A0A412M9X6"/>
<reference evidence="8 9" key="1">
    <citation type="submission" date="2018-08" db="EMBL/GenBank/DDBJ databases">
        <title>A genome reference for cultivated species of the human gut microbiota.</title>
        <authorList>
            <person name="Zou Y."/>
            <person name="Xue W."/>
            <person name="Luo G."/>
        </authorList>
    </citation>
    <scope>NUCLEOTIDE SEQUENCE [LARGE SCALE GENOMIC DNA]</scope>
    <source>
        <strain evidence="8 9">AF19-4AC</strain>
    </source>
</reference>
<dbReference type="GO" id="GO:0031460">
    <property type="term" value="P:glycine betaine transport"/>
    <property type="evidence" value="ECO:0007669"/>
    <property type="project" value="TreeGrafter"/>
</dbReference>
<dbReference type="InterPro" id="IPR000515">
    <property type="entry name" value="MetI-like"/>
</dbReference>
<evidence type="ECO:0000256" key="4">
    <source>
        <dbReference type="ARBA" id="ARBA00022989"/>
    </source>
</evidence>
<evidence type="ECO:0000256" key="1">
    <source>
        <dbReference type="ARBA" id="ARBA00004141"/>
    </source>
</evidence>
<keyword evidence="2 6" id="KW-0813">Transport</keyword>
<dbReference type="Gene3D" id="1.10.3720.10">
    <property type="entry name" value="MetI-like"/>
    <property type="match status" value="1"/>
</dbReference>
<feature type="transmembrane region" description="Helical" evidence="6">
    <location>
        <begin position="49"/>
        <end position="66"/>
    </location>
</feature>
<feature type="domain" description="ABC transmembrane type-1" evidence="7">
    <location>
        <begin position="179"/>
        <end position="374"/>
    </location>
</feature>
<name>A0A412M9X6_9FIRM</name>
<feature type="transmembrane region" description="Helical" evidence="6">
    <location>
        <begin position="78"/>
        <end position="97"/>
    </location>
</feature>
<dbReference type="PANTHER" id="PTHR30177">
    <property type="entry name" value="GLYCINE BETAINE/L-PROLINE TRANSPORT SYSTEM PERMEASE PROTEIN PROW"/>
    <property type="match status" value="1"/>
</dbReference>
<comment type="similarity">
    <text evidence="6">Belongs to the binding-protein-dependent transport system permease family.</text>
</comment>
<dbReference type="RefSeq" id="WP_118146114.1">
    <property type="nucleotide sequence ID" value="NZ_QRWH01000023.1"/>
</dbReference>
<evidence type="ECO:0000256" key="3">
    <source>
        <dbReference type="ARBA" id="ARBA00022692"/>
    </source>
</evidence>
<feature type="transmembrane region" description="Helical" evidence="6">
    <location>
        <begin position="139"/>
        <end position="159"/>
    </location>
</feature>
<feature type="transmembrane region" description="Helical" evidence="6">
    <location>
        <begin position="183"/>
        <end position="205"/>
    </location>
</feature>
<dbReference type="GO" id="GO:0055085">
    <property type="term" value="P:transmembrane transport"/>
    <property type="evidence" value="ECO:0007669"/>
    <property type="project" value="InterPro"/>
</dbReference>